<geneLocation type="plasmid" evidence="3">
    <name>pccm8832</name>
</geneLocation>
<evidence type="ECO:0000313" key="2">
    <source>
        <dbReference type="EMBL" id="AZA10341.1"/>
    </source>
</evidence>
<reference evidence="2 3" key="1">
    <citation type="submission" date="2018-11" db="EMBL/GenBank/DDBJ databases">
        <authorList>
            <person name="Kleinhagauer T."/>
            <person name="Glaeser S.P."/>
            <person name="Spergser J."/>
            <person name="Ruckert C."/>
            <person name="Kaempfer P."/>
            <person name="Busse H.-J."/>
        </authorList>
    </citation>
    <scope>NUCLEOTIDE SEQUENCE [LARGE SCALE GENOMIC DNA]</scope>
    <source>
        <strain evidence="2 3">812CH</strain>
        <plasmid evidence="3">pccm8832</plasmid>
    </source>
</reference>
<dbReference type="EMBL" id="CP033899">
    <property type="protein sequence ID" value="AZA10341.1"/>
    <property type="molecule type" value="Genomic_DNA"/>
</dbReference>
<gene>
    <name evidence="2" type="ORF">CPPEL_11250</name>
</gene>
<dbReference type="AlphaFoldDB" id="A0A3G6IX32"/>
<protein>
    <submittedName>
        <fullName evidence="2">Uncharacterized protein</fullName>
    </submittedName>
</protein>
<feature type="compositionally biased region" description="Basic and acidic residues" evidence="1">
    <location>
        <begin position="64"/>
        <end position="77"/>
    </location>
</feature>
<organism evidence="2 3">
    <name type="scientific">Corynebacterium pseudopelargi</name>
    <dbReference type="NCBI Taxonomy" id="2080757"/>
    <lineage>
        <taxon>Bacteria</taxon>
        <taxon>Bacillati</taxon>
        <taxon>Actinomycetota</taxon>
        <taxon>Actinomycetes</taxon>
        <taxon>Mycobacteriales</taxon>
        <taxon>Corynebacteriaceae</taxon>
        <taxon>Corynebacterium</taxon>
    </lineage>
</organism>
<proteinExistence type="predicted"/>
<evidence type="ECO:0000256" key="1">
    <source>
        <dbReference type="SAM" id="MobiDB-lite"/>
    </source>
</evidence>
<dbReference type="Proteomes" id="UP000271426">
    <property type="component" value="Plasmid pCCM8832"/>
</dbReference>
<feature type="region of interest" description="Disordered" evidence="1">
    <location>
        <begin position="49"/>
        <end position="94"/>
    </location>
</feature>
<dbReference type="KEGG" id="cpso:CPPEL_11250"/>
<evidence type="ECO:0000313" key="3">
    <source>
        <dbReference type="Proteomes" id="UP000271426"/>
    </source>
</evidence>
<keyword evidence="2" id="KW-0614">Plasmid</keyword>
<sequence length="130" mass="14617">MGECEVCGAPFVCASVGRARRFCSAGCRQKSYRLRLRARMVAAGVVDDPSAVSSSRSLAQRQKQRQERLRGAERPPVAHEPIQGVKTPQTGLERDLRDMAALRRKVGAQQRRIEHLEQQLRMFGIEPTYP</sequence>
<name>A0A3G6IX32_9CORY</name>
<accession>A0A3G6IX32</accession>
<keyword evidence="3" id="KW-1185">Reference proteome</keyword>
<feature type="compositionally biased region" description="Polar residues" evidence="1">
    <location>
        <begin position="51"/>
        <end position="61"/>
    </location>
</feature>